<keyword evidence="5" id="KW-0418">Kinase</keyword>
<feature type="domain" description="Histidine kinase" evidence="8">
    <location>
        <begin position="162"/>
        <end position="377"/>
    </location>
</feature>
<feature type="transmembrane region" description="Helical" evidence="7">
    <location>
        <begin position="25"/>
        <end position="44"/>
    </location>
</feature>
<evidence type="ECO:0000256" key="2">
    <source>
        <dbReference type="ARBA" id="ARBA00012438"/>
    </source>
</evidence>
<evidence type="ECO:0000313" key="10">
    <source>
        <dbReference type="Proteomes" id="UP000283805"/>
    </source>
</evidence>
<comment type="catalytic activity">
    <reaction evidence="1">
        <text>ATP + protein L-histidine = ADP + protein N-phospho-L-histidine.</text>
        <dbReference type="EC" id="2.7.13.3"/>
    </reaction>
</comment>
<keyword evidence="10" id="KW-1185">Reference proteome</keyword>
<dbReference type="EC" id="2.7.13.3" evidence="2"/>
<dbReference type="InterPro" id="IPR005467">
    <property type="entry name" value="His_kinase_dom"/>
</dbReference>
<feature type="transmembrane region" description="Helical" evidence="7">
    <location>
        <begin position="90"/>
        <end position="108"/>
    </location>
</feature>
<evidence type="ECO:0000313" key="9">
    <source>
        <dbReference type="EMBL" id="RKD98394.1"/>
    </source>
</evidence>
<feature type="coiled-coil region" evidence="6">
    <location>
        <begin position="121"/>
        <end position="155"/>
    </location>
</feature>
<evidence type="ECO:0000256" key="7">
    <source>
        <dbReference type="SAM" id="Phobius"/>
    </source>
</evidence>
<dbReference type="Pfam" id="PF16926">
    <property type="entry name" value="HisKA_4TM"/>
    <property type="match status" value="1"/>
</dbReference>
<evidence type="ECO:0000259" key="8">
    <source>
        <dbReference type="PROSITE" id="PS50109"/>
    </source>
</evidence>
<dbReference type="Gene3D" id="1.10.287.130">
    <property type="match status" value="1"/>
</dbReference>
<dbReference type="PRINTS" id="PR00344">
    <property type="entry name" value="BCTRLSENSOR"/>
</dbReference>
<keyword evidence="7" id="KW-0472">Membrane</keyword>
<keyword evidence="6" id="KW-0175">Coiled coil</keyword>
<organism evidence="9 10">
    <name type="scientific">Halopiger aswanensis</name>
    <dbReference type="NCBI Taxonomy" id="148449"/>
    <lineage>
        <taxon>Archaea</taxon>
        <taxon>Methanobacteriati</taxon>
        <taxon>Methanobacteriota</taxon>
        <taxon>Stenosarchaea group</taxon>
        <taxon>Halobacteria</taxon>
        <taxon>Halobacteriales</taxon>
        <taxon>Natrialbaceae</taxon>
        <taxon>Halopiger</taxon>
    </lineage>
</organism>
<evidence type="ECO:0000256" key="4">
    <source>
        <dbReference type="ARBA" id="ARBA00022679"/>
    </source>
</evidence>
<dbReference type="Gene3D" id="3.30.565.10">
    <property type="entry name" value="Histidine kinase-like ATPase, C-terminal domain"/>
    <property type="match status" value="1"/>
</dbReference>
<evidence type="ECO:0000256" key="6">
    <source>
        <dbReference type="SAM" id="Coils"/>
    </source>
</evidence>
<dbReference type="PANTHER" id="PTHR43304">
    <property type="entry name" value="PHYTOCHROME-LIKE PROTEIN CPH1"/>
    <property type="match status" value="1"/>
</dbReference>
<evidence type="ECO:0000256" key="3">
    <source>
        <dbReference type="ARBA" id="ARBA00022553"/>
    </source>
</evidence>
<dbReference type="Proteomes" id="UP000283805">
    <property type="component" value="Unassembled WGS sequence"/>
</dbReference>
<keyword evidence="3" id="KW-0597">Phosphoprotein</keyword>
<dbReference type="Pfam" id="PF00512">
    <property type="entry name" value="HisKA"/>
    <property type="match status" value="1"/>
</dbReference>
<sequence>MGALYVVLAVGWAVGQLTAGKALSNVVLVAGFIGLPGLVLLYGAYRLPRTDVRGAYYPTIAAWCLGGSGLLLAMLALYQLEPAESVSDPVRAALVLSAFGAAAGFGVGRNDALAKTRAHEIECRNRDLEQLTAQLDETIARLEVANREFADSNERLEQFAYAASHDLQEPLRMVSSYLTLIEKRYGDNLDADGREFIDYAVDGADRMRAMIDGLLAYSRIDSQGKPFEPVALDDVLADARKDLEVRIAESDAVLEIDSLPTVDGDASQLRQLFENLLSNALEYCGDEPPRVRVDAEPNADGSSWTISVADAGIGIDPADADRIFDVFQRLHGPEEYEGTGLGLALCERIVDRHGGRIRVDSDPGEGSTFSVTLPAAEHADLDA</sequence>
<dbReference type="InterPro" id="IPR031623">
    <property type="entry name" value="HisKA_4TM"/>
</dbReference>
<dbReference type="FunFam" id="3.30.565.10:FF:000006">
    <property type="entry name" value="Sensor histidine kinase WalK"/>
    <property type="match status" value="1"/>
</dbReference>
<dbReference type="InterPro" id="IPR003661">
    <property type="entry name" value="HisK_dim/P_dom"/>
</dbReference>
<dbReference type="InterPro" id="IPR052162">
    <property type="entry name" value="Sensor_kinase/Photoreceptor"/>
</dbReference>
<name>A0A419WSC4_9EURY</name>
<dbReference type="SMART" id="SM00388">
    <property type="entry name" value="HisKA"/>
    <property type="match status" value="1"/>
</dbReference>
<dbReference type="SUPFAM" id="SSF47384">
    <property type="entry name" value="Homodimeric domain of signal transducing histidine kinase"/>
    <property type="match status" value="1"/>
</dbReference>
<dbReference type="InterPro" id="IPR036097">
    <property type="entry name" value="HisK_dim/P_sf"/>
</dbReference>
<dbReference type="Pfam" id="PF02518">
    <property type="entry name" value="HATPase_c"/>
    <property type="match status" value="1"/>
</dbReference>
<dbReference type="InterPro" id="IPR036890">
    <property type="entry name" value="HATPase_C_sf"/>
</dbReference>
<keyword evidence="4" id="KW-0808">Transferase</keyword>
<dbReference type="InterPro" id="IPR003594">
    <property type="entry name" value="HATPase_dom"/>
</dbReference>
<dbReference type="EMBL" id="RAPO01000001">
    <property type="protein sequence ID" value="RKD98394.1"/>
    <property type="molecule type" value="Genomic_DNA"/>
</dbReference>
<dbReference type="PANTHER" id="PTHR43304:SF1">
    <property type="entry name" value="PAC DOMAIN-CONTAINING PROTEIN"/>
    <property type="match status" value="1"/>
</dbReference>
<gene>
    <name evidence="9" type="ORF">ATJ93_1401</name>
</gene>
<accession>A0A419WSC4</accession>
<feature type="transmembrane region" description="Helical" evidence="7">
    <location>
        <begin position="56"/>
        <end position="78"/>
    </location>
</feature>
<proteinExistence type="predicted"/>
<protein>
    <recommendedName>
        <fullName evidence="2">histidine kinase</fullName>
        <ecNumber evidence="2">2.7.13.3</ecNumber>
    </recommendedName>
</protein>
<keyword evidence="7" id="KW-0812">Transmembrane</keyword>
<dbReference type="SUPFAM" id="SSF55874">
    <property type="entry name" value="ATPase domain of HSP90 chaperone/DNA topoisomerase II/histidine kinase"/>
    <property type="match status" value="1"/>
</dbReference>
<comment type="caution">
    <text evidence="9">The sequence shown here is derived from an EMBL/GenBank/DDBJ whole genome shotgun (WGS) entry which is preliminary data.</text>
</comment>
<dbReference type="GO" id="GO:0000155">
    <property type="term" value="F:phosphorelay sensor kinase activity"/>
    <property type="evidence" value="ECO:0007669"/>
    <property type="project" value="InterPro"/>
</dbReference>
<dbReference type="SMART" id="SM00387">
    <property type="entry name" value="HATPase_c"/>
    <property type="match status" value="1"/>
</dbReference>
<evidence type="ECO:0000256" key="5">
    <source>
        <dbReference type="ARBA" id="ARBA00022777"/>
    </source>
</evidence>
<evidence type="ECO:0000256" key="1">
    <source>
        <dbReference type="ARBA" id="ARBA00000085"/>
    </source>
</evidence>
<reference evidence="9 10" key="1">
    <citation type="submission" date="2018-09" db="EMBL/GenBank/DDBJ databases">
        <title>Genomic Encyclopedia of Archaeal and Bacterial Type Strains, Phase II (KMG-II): from individual species to whole genera.</title>
        <authorList>
            <person name="Goeker M."/>
        </authorList>
    </citation>
    <scope>NUCLEOTIDE SEQUENCE [LARGE SCALE GENOMIC DNA]</scope>
    <source>
        <strain evidence="9 10">DSM 13151</strain>
    </source>
</reference>
<dbReference type="PROSITE" id="PS50109">
    <property type="entry name" value="HIS_KIN"/>
    <property type="match status" value="1"/>
</dbReference>
<dbReference type="InterPro" id="IPR004358">
    <property type="entry name" value="Sig_transdc_His_kin-like_C"/>
</dbReference>
<keyword evidence="7" id="KW-1133">Transmembrane helix</keyword>
<dbReference type="CDD" id="cd00082">
    <property type="entry name" value="HisKA"/>
    <property type="match status" value="1"/>
</dbReference>
<dbReference type="AlphaFoldDB" id="A0A419WSC4"/>